<dbReference type="Proteomes" id="UP000308121">
    <property type="component" value="Unassembled WGS sequence"/>
</dbReference>
<proteinExistence type="predicted"/>
<organism evidence="2 3">
    <name type="scientific">Cellulomonas hominis</name>
    <dbReference type="NCBI Taxonomy" id="156981"/>
    <lineage>
        <taxon>Bacteria</taxon>
        <taxon>Bacillati</taxon>
        <taxon>Actinomycetota</taxon>
        <taxon>Actinomycetes</taxon>
        <taxon>Micrococcales</taxon>
        <taxon>Cellulomonadaceae</taxon>
        <taxon>Cellulomonas</taxon>
    </lineage>
</organism>
<sequence>MIVLAKGSGVWAARSEEPAVIYLDLDHHAVLRFSVTVGAPLPGDGRWMPLVQVERYLHLGIGVVKRGERHRYVYDHDPGGTDYSWWVQPPVTEIRSVSADALSQLPTRLSASMTAQRGLSRTHQSRRFERRASSP</sequence>
<comment type="caution">
    <text evidence="2">The sequence shown here is derived from an EMBL/GenBank/DDBJ whole genome shotgun (WGS) entry which is preliminary data.</text>
</comment>
<gene>
    <name evidence="2" type="ORF">FA014_01100</name>
</gene>
<evidence type="ECO:0000313" key="3">
    <source>
        <dbReference type="Proteomes" id="UP000308121"/>
    </source>
</evidence>
<protein>
    <submittedName>
        <fullName evidence="2">Uncharacterized protein</fullName>
    </submittedName>
</protein>
<name>A0A7Z8K3X3_9CELL</name>
<reference evidence="2 3" key="1">
    <citation type="submission" date="2019-05" db="EMBL/GenBank/DDBJ databases">
        <title>Genome sequence of Cellulomonas hominis strain CS1.</title>
        <authorList>
            <person name="Belmont J."/>
            <person name="Maclea K.S."/>
        </authorList>
    </citation>
    <scope>NUCLEOTIDE SEQUENCE [LARGE SCALE GENOMIC DNA]</scope>
    <source>
        <strain evidence="2 3">CS1</strain>
    </source>
</reference>
<accession>A0A7Z8K3X3</accession>
<dbReference type="AlphaFoldDB" id="A0A7Z8K3X3"/>
<evidence type="ECO:0000256" key="1">
    <source>
        <dbReference type="SAM" id="MobiDB-lite"/>
    </source>
</evidence>
<feature type="compositionally biased region" description="Basic and acidic residues" evidence="1">
    <location>
        <begin position="126"/>
        <end position="135"/>
    </location>
</feature>
<feature type="region of interest" description="Disordered" evidence="1">
    <location>
        <begin position="113"/>
        <end position="135"/>
    </location>
</feature>
<feature type="compositionally biased region" description="Polar residues" evidence="1">
    <location>
        <begin position="113"/>
        <end position="122"/>
    </location>
</feature>
<evidence type="ECO:0000313" key="2">
    <source>
        <dbReference type="EMBL" id="TKR27326.1"/>
    </source>
</evidence>
<dbReference type="EMBL" id="SZYE01000003">
    <property type="protein sequence ID" value="TKR27326.1"/>
    <property type="molecule type" value="Genomic_DNA"/>
</dbReference>